<comment type="caution">
    <text evidence="1">The sequence shown here is derived from an EMBL/GenBank/DDBJ whole genome shotgun (WGS) entry which is preliminary data.</text>
</comment>
<accession>A0ABV5C0S6</accession>
<organism evidence="1 2">
    <name type="scientific">Paenibacillus medicaginis</name>
    <dbReference type="NCBI Taxonomy" id="1470560"/>
    <lineage>
        <taxon>Bacteria</taxon>
        <taxon>Bacillati</taxon>
        <taxon>Bacillota</taxon>
        <taxon>Bacilli</taxon>
        <taxon>Bacillales</taxon>
        <taxon>Paenibacillaceae</taxon>
        <taxon>Paenibacillus</taxon>
    </lineage>
</organism>
<proteinExistence type="predicted"/>
<evidence type="ECO:0008006" key="3">
    <source>
        <dbReference type="Google" id="ProtNLM"/>
    </source>
</evidence>
<protein>
    <recommendedName>
        <fullName evidence="3">Peptidase S74 domain-containing protein</fullName>
    </recommendedName>
</protein>
<dbReference type="RefSeq" id="WP_375520170.1">
    <property type="nucleotide sequence ID" value="NZ_JBHIRY010000009.1"/>
</dbReference>
<sequence>MATTKYDYGIRGALNNKGVDNSRIGYSNGYVTVDGKNFLKAGSVNNGSAMTTQASFNSAFKNLKPTNAPITVPKQPSAASTSPMVQAAASVQKSPQATYTPPTKPTEQTLQRMSDLIGQPAFQYKAPEAWSYDPQSDPSYTSSLAEAKRNIEREQADTNARLRANGQGKSSYSELVANQVADDTMESLANTLVPQLMQQSYARYQDSANRDLQLQQLNYGVQRDQMSDLSNLYGLQNQEYFQNPIAEAQLTGNYLPAEGKQIVNELLSLKQQAETKGISADQRTALSQQADTLRAQLSALGIDPSRYGSNVSYSAASQTAPGIRTLQGQQLDLQNKQANMDAATTVSDATGRLVTPQSDWNGLYRQAANAPLTWNATQDVIKNQQFDRQQTFNEGQQQWENAYNQAQFAEDVRQFGLSYAIEQDNLARQWASLDYEMATGGGNGYSGMTASQALSSARQMFRNKDGKIPTNAATKQKIYEYVGSLGLPTGQDDQVMLSLGLNPDEIAKFDKEYEVPMGN</sequence>
<reference evidence="1 2" key="1">
    <citation type="submission" date="2024-09" db="EMBL/GenBank/DDBJ databases">
        <title>Paenibacillus zeirhizospherea sp. nov., isolated from surface of the maize (Zea mays) roots in a horticulture field, Hungary.</title>
        <authorList>
            <person name="Marton D."/>
            <person name="Farkas M."/>
            <person name="Bedics A."/>
            <person name="Toth E."/>
            <person name="Tancsics A."/>
            <person name="Boka K."/>
            <person name="Marati G."/>
            <person name="Kriszt B."/>
            <person name="Cserhati M."/>
        </authorList>
    </citation>
    <scope>NUCLEOTIDE SEQUENCE [LARGE SCALE GENOMIC DNA]</scope>
    <source>
        <strain evidence="1 2">JCM 18446</strain>
    </source>
</reference>
<keyword evidence="2" id="KW-1185">Reference proteome</keyword>
<dbReference type="Proteomes" id="UP001580430">
    <property type="component" value="Unassembled WGS sequence"/>
</dbReference>
<dbReference type="EMBL" id="JBHIRY010000009">
    <property type="protein sequence ID" value="MFB5761021.1"/>
    <property type="molecule type" value="Genomic_DNA"/>
</dbReference>
<name>A0ABV5C0S6_9BACL</name>
<gene>
    <name evidence="1" type="ORF">ACE5LO_11525</name>
</gene>
<evidence type="ECO:0000313" key="1">
    <source>
        <dbReference type="EMBL" id="MFB5761021.1"/>
    </source>
</evidence>
<evidence type="ECO:0000313" key="2">
    <source>
        <dbReference type="Proteomes" id="UP001580430"/>
    </source>
</evidence>